<keyword evidence="6 7" id="KW-0030">Aminoacyl-tRNA synthetase</keyword>
<reference evidence="9" key="1">
    <citation type="submission" date="2020-05" db="EMBL/GenBank/DDBJ databases">
        <authorList>
            <person name="Brown S."/>
            <person name="Huntemann M."/>
            <person name="Clum A."/>
            <person name="Spunde A."/>
            <person name="Palaniappan K."/>
            <person name="Ritter S."/>
            <person name="Mikhailova N."/>
            <person name="Chen I.-M."/>
            <person name="Stamatis D."/>
            <person name="Reddy T."/>
            <person name="O'Malley R."/>
            <person name="Daum C."/>
            <person name="Shapiro N."/>
            <person name="Ivanova N."/>
            <person name="Kyrpides N."/>
            <person name="Woyke T."/>
        </authorList>
    </citation>
    <scope>NUCLEOTIDE SEQUENCE</scope>
    <source>
        <strain evidence="9">DJ080</strain>
    </source>
</reference>
<dbReference type="PANTHER" id="PTHR22594:SF5">
    <property type="entry name" value="ASPARTATE--TRNA LIGASE, MITOCHONDRIAL"/>
    <property type="match status" value="1"/>
</dbReference>
<keyword evidence="7" id="KW-0963">Cytoplasm</keyword>
<dbReference type="Pfam" id="PF01336">
    <property type="entry name" value="tRNA_anti-codon"/>
    <property type="match status" value="1"/>
</dbReference>
<organism evidence="9 10">
    <name type="scientific">Clostridium beijerinckii</name>
    <name type="common">Clostridium MP</name>
    <dbReference type="NCBI Taxonomy" id="1520"/>
    <lineage>
        <taxon>Bacteria</taxon>
        <taxon>Bacillati</taxon>
        <taxon>Bacillota</taxon>
        <taxon>Clostridia</taxon>
        <taxon>Eubacteriales</taxon>
        <taxon>Clostridiaceae</taxon>
        <taxon>Clostridium</taxon>
    </lineage>
</organism>
<keyword evidence="5 7" id="KW-0648">Protein biosynthesis</keyword>
<accession>A0AAX0B086</accession>
<dbReference type="GO" id="GO:0005737">
    <property type="term" value="C:cytoplasm"/>
    <property type="evidence" value="ECO:0007669"/>
    <property type="project" value="UniProtKB-SubCell"/>
</dbReference>
<dbReference type="AlphaFoldDB" id="A0AAX0B086"/>
<dbReference type="HAMAP" id="MF_00044">
    <property type="entry name" value="Asp_tRNA_synth_type1"/>
    <property type="match status" value="1"/>
</dbReference>
<dbReference type="EC" id="6.1.1.12" evidence="7"/>
<dbReference type="GO" id="GO:0004815">
    <property type="term" value="F:aspartate-tRNA ligase activity"/>
    <property type="evidence" value="ECO:0007669"/>
    <property type="project" value="UniProtKB-UniRule"/>
</dbReference>
<dbReference type="SUPFAM" id="SSF50249">
    <property type="entry name" value="Nucleic acid-binding proteins"/>
    <property type="match status" value="1"/>
</dbReference>
<feature type="binding site" evidence="7">
    <location>
        <begin position="226"/>
        <end position="228"/>
    </location>
    <ligand>
        <name>ATP</name>
        <dbReference type="ChEBI" id="CHEBI:30616"/>
    </ligand>
</feature>
<dbReference type="GO" id="GO:0016740">
    <property type="term" value="F:transferase activity"/>
    <property type="evidence" value="ECO:0007669"/>
    <property type="project" value="UniProtKB-ARBA"/>
</dbReference>
<evidence type="ECO:0000259" key="8">
    <source>
        <dbReference type="PROSITE" id="PS50862"/>
    </source>
</evidence>
<dbReference type="GO" id="GO:0006422">
    <property type="term" value="P:aspartyl-tRNA aminoacylation"/>
    <property type="evidence" value="ECO:0007669"/>
    <property type="project" value="UniProtKB-UniRule"/>
</dbReference>
<evidence type="ECO:0000256" key="3">
    <source>
        <dbReference type="ARBA" id="ARBA00022741"/>
    </source>
</evidence>
<evidence type="ECO:0000256" key="1">
    <source>
        <dbReference type="ARBA" id="ARBA00006303"/>
    </source>
</evidence>
<evidence type="ECO:0000313" key="10">
    <source>
        <dbReference type="Proteomes" id="UP001193748"/>
    </source>
</evidence>
<evidence type="ECO:0000256" key="6">
    <source>
        <dbReference type="ARBA" id="ARBA00023146"/>
    </source>
</evidence>
<comment type="similarity">
    <text evidence="1 7">Belongs to the class-II aminoacyl-tRNA synthetase family. Type 1 subfamily.</text>
</comment>
<keyword evidence="3 7" id="KW-0547">Nucleotide-binding</keyword>
<name>A0AAX0B086_CLOBE</name>
<dbReference type="CDD" id="cd04317">
    <property type="entry name" value="EcAspRS_like_N"/>
    <property type="match status" value="1"/>
</dbReference>
<dbReference type="InterPro" id="IPR047090">
    <property type="entry name" value="AspRS_core"/>
</dbReference>
<dbReference type="GO" id="GO:0005524">
    <property type="term" value="F:ATP binding"/>
    <property type="evidence" value="ECO:0007669"/>
    <property type="project" value="UniProtKB-UniRule"/>
</dbReference>
<dbReference type="InterPro" id="IPR004115">
    <property type="entry name" value="GAD-like_sf"/>
</dbReference>
<feature type="binding site" evidence="7">
    <location>
        <position position="495"/>
    </location>
    <ligand>
        <name>L-aspartate</name>
        <dbReference type="ChEBI" id="CHEBI:29991"/>
    </ligand>
</feature>
<dbReference type="Pfam" id="PF00152">
    <property type="entry name" value="tRNA-synt_2"/>
    <property type="match status" value="1"/>
</dbReference>
<dbReference type="InterPro" id="IPR004365">
    <property type="entry name" value="NA-bd_OB_tRNA"/>
</dbReference>
<dbReference type="RefSeq" id="WP_173710907.1">
    <property type="nucleotide sequence ID" value="NZ_JABSWW010000001.1"/>
</dbReference>
<dbReference type="InterPro" id="IPR029351">
    <property type="entry name" value="GAD_dom"/>
</dbReference>
<gene>
    <name evidence="7" type="primary">aspS</name>
    <name evidence="9" type="ORF">B0H41_002333</name>
</gene>
<dbReference type="InterPro" id="IPR006195">
    <property type="entry name" value="aa-tRNA-synth_II"/>
</dbReference>
<evidence type="ECO:0000256" key="7">
    <source>
        <dbReference type="HAMAP-Rule" id="MF_00044"/>
    </source>
</evidence>
<comment type="catalytic activity">
    <reaction evidence="7">
        <text>tRNA(Asp) + L-aspartate + ATP = L-aspartyl-tRNA(Asp) + AMP + diphosphate</text>
        <dbReference type="Rhea" id="RHEA:19649"/>
        <dbReference type="Rhea" id="RHEA-COMP:9660"/>
        <dbReference type="Rhea" id="RHEA-COMP:9678"/>
        <dbReference type="ChEBI" id="CHEBI:29991"/>
        <dbReference type="ChEBI" id="CHEBI:30616"/>
        <dbReference type="ChEBI" id="CHEBI:33019"/>
        <dbReference type="ChEBI" id="CHEBI:78442"/>
        <dbReference type="ChEBI" id="CHEBI:78516"/>
        <dbReference type="ChEBI" id="CHEBI:456215"/>
        <dbReference type="EC" id="6.1.1.12"/>
    </reaction>
</comment>
<dbReference type="Gene3D" id="3.30.1360.30">
    <property type="entry name" value="GAD-like domain"/>
    <property type="match status" value="1"/>
</dbReference>
<feature type="binding site" evidence="7">
    <location>
        <begin position="540"/>
        <end position="543"/>
    </location>
    <ligand>
        <name>ATP</name>
        <dbReference type="ChEBI" id="CHEBI:30616"/>
    </ligand>
</feature>
<feature type="binding site" evidence="7">
    <location>
        <position position="488"/>
    </location>
    <ligand>
        <name>ATP</name>
        <dbReference type="ChEBI" id="CHEBI:30616"/>
    </ligand>
</feature>
<dbReference type="SUPFAM" id="SSF55681">
    <property type="entry name" value="Class II aaRS and biotin synthetases"/>
    <property type="match status" value="1"/>
</dbReference>
<feature type="binding site" evidence="7">
    <location>
        <position position="454"/>
    </location>
    <ligand>
        <name>L-aspartate</name>
        <dbReference type="ChEBI" id="CHEBI:29991"/>
    </ligand>
</feature>
<dbReference type="NCBIfam" id="NF001750">
    <property type="entry name" value="PRK00476.1"/>
    <property type="match status" value="1"/>
</dbReference>
<dbReference type="Gene3D" id="2.40.50.140">
    <property type="entry name" value="Nucleic acid-binding proteins"/>
    <property type="match status" value="1"/>
</dbReference>
<evidence type="ECO:0000256" key="4">
    <source>
        <dbReference type="ARBA" id="ARBA00022840"/>
    </source>
</evidence>
<keyword evidence="4 7" id="KW-0067">ATP-binding</keyword>
<feature type="binding site" evidence="7">
    <location>
        <position position="226"/>
    </location>
    <ligand>
        <name>L-aspartate</name>
        <dbReference type="ChEBI" id="CHEBI:29991"/>
    </ligand>
</feature>
<feature type="region of interest" description="Aspartate" evidence="7">
    <location>
        <begin position="204"/>
        <end position="207"/>
    </location>
</feature>
<evidence type="ECO:0000313" key="9">
    <source>
        <dbReference type="EMBL" id="NRT88654.1"/>
    </source>
</evidence>
<comment type="function">
    <text evidence="7">Catalyzes the attachment of L-aspartate to tRNA(Asp) in a two-step reaction: L-aspartate is first activated by ATP to form Asp-AMP and then transferred to the acceptor end of tRNA(Asp).</text>
</comment>
<comment type="subunit">
    <text evidence="7">Homodimer.</text>
</comment>
<comment type="subcellular location">
    <subcellularLocation>
        <location evidence="7">Cytoplasm</location>
    </subcellularLocation>
</comment>
<dbReference type="Pfam" id="PF02938">
    <property type="entry name" value="GAD"/>
    <property type="match status" value="1"/>
</dbReference>
<sequence length="599" mass="67917">MGESLNGLKRTMMCGEPREEHVGKKITLMGWVQRNRKLGALEFIDLRDKTGIMQVVFGEEINAEAFGKAKGVRSEYCVAVTGEVVKRESINENMPTGFVELKCENIKILSESETPPIYIKEDLDAAENIRLKYRYLDLRRPDMHKIFEIRSKTTKAIRDYLEENNFLDVETPILSKSSPEGARDYLVPSRNYPGMFYALPQSPQIFKQLLMVSGFDRYYQIAKCFRDEDLRANRQPEFTQVDMELSFVEQEDIMAVNEGLIAHVFKKVAGVDVQLPIKRMTFKDAMEKYGSDKPDLRFGMEITNITEDVKDLDFVVFKSAIEAGGSVRALCLKGGADLGRKPLDKLGEFVKTYKAKGLAWIQLKEDGVKSSIAKFLTDDVTNSIVKTMNAETGDAILIVADKNSVVFQSLGALRLELAKQFDLIKDKNEFNFTWITEFPLFEYSEEEERYKACHHPFTAPMDEDLDFIESDPGNVRSKAYDLVLNGEELGGGSIRIHDTALQERMFRALGLTDEVVNERFGYLLQAFKFGPPPHGGLAFGLDRMIMFLAGTENIKDVIAFPKNQNAYCYLSEAPNIVDEKQLTELGIGILPKEEKNDKE</sequence>
<dbReference type="PANTHER" id="PTHR22594">
    <property type="entry name" value="ASPARTYL/LYSYL-TRNA SYNTHETASE"/>
    <property type="match status" value="1"/>
</dbReference>
<dbReference type="InterPro" id="IPR002312">
    <property type="entry name" value="Asp/Asn-tRNA-synth_IIb"/>
</dbReference>
<proteinExistence type="inferred from homology"/>
<reference evidence="9" key="2">
    <citation type="journal article" date="2022" name="Nat. Biotechnol.">
        <title>Carbon-negative production of acetone and isopropanol by gas fermentation at industrial pilot scale.</title>
        <authorList>
            <person name="Liew F.E."/>
            <person name="Nogle R."/>
            <person name="Abdalla T."/>
            <person name="Rasor B.J."/>
            <person name="Canter C."/>
            <person name="Jensen R.O."/>
            <person name="Wang L."/>
            <person name="Strutz J."/>
            <person name="Chirania P."/>
            <person name="De Tissera S."/>
            <person name="Mueller A.P."/>
            <person name="Ruan Z."/>
            <person name="Gao A."/>
            <person name="Tran L."/>
            <person name="Engle N.L."/>
            <person name="Bromley J.C."/>
            <person name="Daniell J."/>
            <person name="Conrado R."/>
            <person name="Tschaplinski T.J."/>
            <person name="Giannone R.J."/>
            <person name="Hettich R.L."/>
            <person name="Karim A.S."/>
            <person name="Simpson S.D."/>
            <person name="Brown S.D."/>
            <person name="Leang C."/>
            <person name="Jewett M.C."/>
            <person name="Kopke M."/>
        </authorList>
    </citation>
    <scope>NUCLEOTIDE SEQUENCE</scope>
    <source>
        <strain evidence="9">DJ080</strain>
    </source>
</reference>
<comment type="caution">
    <text evidence="9">The sequence shown here is derived from an EMBL/GenBank/DDBJ whole genome shotgun (WGS) entry which is preliminary data.</text>
</comment>
<dbReference type="NCBIfam" id="TIGR00459">
    <property type="entry name" value="aspS_bact"/>
    <property type="match status" value="1"/>
</dbReference>
<dbReference type="PRINTS" id="PR01042">
    <property type="entry name" value="TRNASYNTHASP"/>
</dbReference>
<keyword evidence="2 7" id="KW-0436">Ligase</keyword>
<dbReference type="GO" id="GO:0003676">
    <property type="term" value="F:nucleic acid binding"/>
    <property type="evidence" value="ECO:0007669"/>
    <property type="project" value="InterPro"/>
</dbReference>
<evidence type="ECO:0000256" key="2">
    <source>
        <dbReference type="ARBA" id="ARBA00022598"/>
    </source>
</evidence>
<dbReference type="GO" id="GO:0140096">
    <property type="term" value="F:catalytic activity, acting on a protein"/>
    <property type="evidence" value="ECO:0007669"/>
    <property type="project" value="UniProtKB-ARBA"/>
</dbReference>
<dbReference type="InterPro" id="IPR004524">
    <property type="entry name" value="Asp-tRNA-ligase_1"/>
</dbReference>
<dbReference type="EMBL" id="JABSWW010000001">
    <property type="protein sequence ID" value="NRT88654.1"/>
    <property type="molecule type" value="Genomic_DNA"/>
</dbReference>
<dbReference type="InterPro" id="IPR004364">
    <property type="entry name" value="Aa-tRNA-synt_II"/>
</dbReference>
<dbReference type="Gene3D" id="3.30.930.10">
    <property type="entry name" value="Bira Bifunctional Protein, Domain 2"/>
    <property type="match status" value="1"/>
</dbReference>
<comment type="caution">
    <text evidence="7">Lacks conserved residue(s) required for the propagation of feature annotation.</text>
</comment>
<dbReference type="InterPro" id="IPR045864">
    <property type="entry name" value="aa-tRNA-synth_II/BPL/LPL"/>
</dbReference>
<dbReference type="InterPro" id="IPR047089">
    <property type="entry name" value="Asp-tRNA-ligase_1_N"/>
</dbReference>
<feature type="binding site" evidence="7">
    <location>
        <position position="235"/>
    </location>
    <ligand>
        <name>ATP</name>
        <dbReference type="ChEBI" id="CHEBI:30616"/>
    </ligand>
</feature>
<dbReference type="SUPFAM" id="SSF55261">
    <property type="entry name" value="GAD domain-like"/>
    <property type="match status" value="1"/>
</dbReference>
<protein>
    <recommendedName>
        <fullName evidence="7">Aspartate--tRNA ligase</fullName>
        <ecNumber evidence="7">6.1.1.12</ecNumber>
    </recommendedName>
    <alternativeName>
        <fullName evidence="7">Aspartyl-tRNA synthetase</fullName>
        <shortName evidence="7">AspRS</shortName>
    </alternativeName>
</protein>
<dbReference type="PROSITE" id="PS50862">
    <property type="entry name" value="AA_TRNA_LIGASE_II"/>
    <property type="match status" value="1"/>
</dbReference>
<feature type="binding site" evidence="7">
    <location>
        <position position="180"/>
    </location>
    <ligand>
        <name>L-aspartate</name>
        <dbReference type="ChEBI" id="CHEBI:29991"/>
    </ligand>
</feature>
<feature type="domain" description="Aminoacyl-transfer RNA synthetases class-II family profile" evidence="8">
    <location>
        <begin position="147"/>
        <end position="561"/>
    </location>
</feature>
<evidence type="ECO:0000256" key="5">
    <source>
        <dbReference type="ARBA" id="ARBA00022917"/>
    </source>
</evidence>
<dbReference type="CDD" id="cd00777">
    <property type="entry name" value="AspRS_core"/>
    <property type="match status" value="1"/>
</dbReference>
<dbReference type="InterPro" id="IPR012340">
    <property type="entry name" value="NA-bd_OB-fold"/>
</dbReference>
<dbReference type="Proteomes" id="UP001193748">
    <property type="component" value="Unassembled WGS sequence"/>
</dbReference>